<dbReference type="GO" id="GO:0003700">
    <property type="term" value="F:DNA-binding transcription factor activity"/>
    <property type="evidence" value="ECO:0007669"/>
    <property type="project" value="TreeGrafter"/>
</dbReference>
<dbReference type="KEGG" id="salf:SMD44_01506"/>
<protein>
    <submittedName>
        <fullName evidence="7">TetR family transcriptional regulator</fullName>
    </submittedName>
</protein>
<dbReference type="SUPFAM" id="SSF46689">
    <property type="entry name" value="Homeodomain-like"/>
    <property type="match status" value="1"/>
</dbReference>
<evidence type="ECO:0000256" key="2">
    <source>
        <dbReference type="ARBA" id="ARBA00023125"/>
    </source>
</evidence>
<dbReference type="RefSeq" id="WP_087883297.1">
    <property type="nucleotide sequence ID" value="NZ_CP021748.1"/>
</dbReference>
<dbReference type="Gene3D" id="1.10.357.10">
    <property type="entry name" value="Tetracycline Repressor, domain 2"/>
    <property type="match status" value="1"/>
</dbReference>
<evidence type="ECO:0000256" key="5">
    <source>
        <dbReference type="SAM" id="MobiDB-lite"/>
    </source>
</evidence>
<name>A0A1Z1W6Q1_9ACTN</name>
<dbReference type="SUPFAM" id="SSF48498">
    <property type="entry name" value="Tetracyclin repressor-like, C-terminal domain"/>
    <property type="match status" value="1"/>
</dbReference>
<dbReference type="Pfam" id="PF00440">
    <property type="entry name" value="TetR_N"/>
    <property type="match status" value="1"/>
</dbReference>
<organism evidence="7 8">
    <name type="scientific">Streptomyces alboflavus</name>
    <dbReference type="NCBI Taxonomy" id="67267"/>
    <lineage>
        <taxon>Bacteria</taxon>
        <taxon>Bacillati</taxon>
        <taxon>Actinomycetota</taxon>
        <taxon>Actinomycetes</taxon>
        <taxon>Kitasatosporales</taxon>
        <taxon>Streptomycetaceae</taxon>
        <taxon>Streptomyces</taxon>
    </lineage>
</organism>
<dbReference type="InterPro" id="IPR036271">
    <property type="entry name" value="Tet_transcr_reg_TetR-rel_C_sf"/>
</dbReference>
<dbReference type="PRINTS" id="PR00455">
    <property type="entry name" value="HTHTETR"/>
</dbReference>
<evidence type="ECO:0000256" key="3">
    <source>
        <dbReference type="ARBA" id="ARBA00023163"/>
    </source>
</evidence>
<proteinExistence type="predicted"/>
<evidence type="ECO:0000259" key="6">
    <source>
        <dbReference type="PROSITE" id="PS50977"/>
    </source>
</evidence>
<keyword evidence="1" id="KW-0805">Transcription regulation</keyword>
<keyword evidence="8" id="KW-1185">Reference proteome</keyword>
<dbReference type="PANTHER" id="PTHR30055">
    <property type="entry name" value="HTH-TYPE TRANSCRIPTIONAL REGULATOR RUTR"/>
    <property type="match status" value="1"/>
</dbReference>
<dbReference type="EMBL" id="CP021748">
    <property type="protein sequence ID" value="ARX82105.1"/>
    <property type="molecule type" value="Genomic_DNA"/>
</dbReference>
<evidence type="ECO:0000256" key="4">
    <source>
        <dbReference type="PROSITE-ProRule" id="PRU00335"/>
    </source>
</evidence>
<dbReference type="AlphaFoldDB" id="A0A1Z1W6Q1"/>
<gene>
    <name evidence="7" type="ORF">SMD44_01506</name>
</gene>
<feature type="DNA-binding region" description="H-T-H motif" evidence="4">
    <location>
        <begin position="53"/>
        <end position="72"/>
    </location>
</feature>
<feature type="domain" description="HTH tetR-type" evidence="6">
    <location>
        <begin position="30"/>
        <end position="90"/>
    </location>
</feature>
<dbReference type="OrthoDB" id="4542210at2"/>
<dbReference type="eggNOG" id="COG1309">
    <property type="taxonomic scope" value="Bacteria"/>
</dbReference>
<feature type="compositionally biased region" description="Basic and acidic residues" evidence="5">
    <location>
        <begin position="14"/>
        <end position="27"/>
    </location>
</feature>
<accession>A0A1Z1W6Q1</accession>
<dbReference type="PANTHER" id="PTHR30055:SF234">
    <property type="entry name" value="HTH-TYPE TRANSCRIPTIONAL REGULATOR BETI"/>
    <property type="match status" value="1"/>
</dbReference>
<dbReference type="PROSITE" id="PS50977">
    <property type="entry name" value="HTH_TETR_2"/>
    <property type="match status" value="1"/>
</dbReference>
<dbReference type="InterPro" id="IPR050109">
    <property type="entry name" value="HTH-type_TetR-like_transc_reg"/>
</dbReference>
<keyword evidence="2 4" id="KW-0238">DNA-binding</keyword>
<evidence type="ECO:0000313" key="7">
    <source>
        <dbReference type="EMBL" id="ARX82105.1"/>
    </source>
</evidence>
<dbReference type="Proteomes" id="UP000195880">
    <property type="component" value="Chromosome"/>
</dbReference>
<keyword evidence="3" id="KW-0804">Transcription</keyword>
<dbReference type="InterPro" id="IPR001647">
    <property type="entry name" value="HTH_TetR"/>
</dbReference>
<reference evidence="7 8" key="1">
    <citation type="submission" date="2017-05" db="EMBL/GenBank/DDBJ databases">
        <title>Streptomyces alboflavus Genome sequencing and assembly.</title>
        <authorList>
            <person name="Wang Y."/>
            <person name="Du B."/>
            <person name="Ding Y."/>
            <person name="Liu H."/>
            <person name="Hou Q."/>
            <person name="Liu K."/>
            <person name="Wang C."/>
            <person name="Yao L."/>
        </authorList>
    </citation>
    <scope>NUCLEOTIDE SEQUENCE [LARGE SCALE GENOMIC DNA]</scope>
    <source>
        <strain evidence="7 8">MDJK44</strain>
    </source>
</reference>
<dbReference type="InterPro" id="IPR009057">
    <property type="entry name" value="Homeodomain-like_sf"/>
</dbReference>
<dbReference type="STRING" id="67267.GCA_000716675_03755"/>
<evidence type="ECO:0000256" key="1">
    <source>
        <dbReference type="ARBA" id="ARBA00023015"/>
    </source>
</evidence>
<evidence type="ECO:0000313" key="8">
    <source>
        <dbReference type="Proteomes" id="UP000195880"/>
    </source>
</evidence>
<sequence>MTTPAGRASAGRTPTEHADRPERTERADAARNRLRILDAARRLLAADGFAELSLDAVAKEAGVGVGTVYRRFHNRAGLVYALIEDNEARFQEAFARHCGDGAPPAYERLRAFLHGMAELVDDNRELLLLAEASAPAGRYHSTPFRRHHEQVVGMVTELAPGVDAAYLADLLLMAYTPGLFDFQRTERGWDVDRIKGGLDALIAGIGAAPPVTPCAG</sequence>
<dbReference type="GO" id="GO:0000976">
    <property type="term" value="F:transcription cis-regulatory region binding"/>
    <property type="evidence" value="ECO:0007669"/>
    <property type="project" value="TreeGrafter"/>
</dbReference>
<feature type="region of interest" description="Disordered" evidence="5">
    <location>
        <begin position="1"/>
        <end position="27"/>
    </location>
</feature>